<dbReference type="Gene3D" id="1.25.40.10">
    <property type="entry name" value="Tetratricopeptide repeat domain"/>
    <property type="match status" value="1"/>
</dbReference>
<dbReference type="Proteomes" id="UP001159042">
    <property type="component" value="Unassembled WGS sequence"/>
</dbReference>
<keyword evidence="3 4" id="KW-0653">Protein transport</keyword>
<dbReference type="GO" id="GO:0019905">
    <property type="term" value="F:syntaxin binding"/>
    <property type="evidence" value="ECO:0007669"/>
    <property type="project" value="TreeGrafter"/>
</dbReference>
<dbReference type="PANTHER" id="PTHR13768">
    <property type="entry name" value="SOLUBLE NSF ATTACHMENT PROTEIN SNAP"/>
    <property type="match status" value="1"/>
</dbReference>
<dbReference type="GO" id="GO:0005774">
    <property type="term" value="C:vacuolar membrane"/>
    <property type="evidence" value="ECO:0007669"/>
    <property type="project" value="TreeGrafter"/>
</dbReference>
<dbReference type="PANTHER" id="PTHR13768:SF8">
    <property type="entry name" value="ALPHA-SOLUBLE NSF ATTACHMENT PROTEIN"/>
    <property type="match status" value="1"/>
</dbReference>
<protein>
    <recommendedName>
        <fullName evidence="7">Alpha-soluble NSF attachment protein</fullName>
    </recommendedName>
</protein>
<dbReference type="InterPro" id="IPR000744">
    <property type="entry name" value="NSF_attach"/>
</dbReference>
<gene>
    <name evidence="5" type="ORF">NQ315_015659</name>
</gene>
<dbReference type="GO" id="GO:0005483">
    <property type="term" value="F:soluble NSF attachment protein activity"/>
    <property type="evidence" value="ECO:0007669"/>
    <property type="project" value="TreeGrafter"/>
</dbReference>
<evidence type="ECO:0000256" key="4">
    <source>
        <dbReference type="RuleBase" id="RU367013"/>
    </source>
</evidence>
<dbReference type="SUPFAM" id="SSF48452">
    <property type="entry name" value="TPR-like"/>
    <property type="match status" value="1"/>
</dbReference>
<dbReference type="GO" id="GO:0006886">
    <property type="term" value="P:intracellular protein transport"/>
    <property type="evidence" value="ECO:0007669"/>
    <property type="project" value="UniProtKB-UniRule"/>
</dbReference>
<evidence type="ECO:0008006" key="7">
    <source>
        <dbReference type="Google" id="ProtNLM"/>
    </source>
</evidence>
<comment type="subcellular location">
    <subcellularLocation>
        <location evidence="4">Membrane</location>
        <topology evidence="4">Peripheral membrane protein</topology>
    </subcellularLocation>
</comment>
<dbReference type="GO" id="GO:0035494">
    <property type="term" value="P:SNARE complex disassembly"/>
    <property type="evidence" value="ECO:0007669"/>
    <property type="project" value="TreeGrafter"/>
</dbReference>
<comment type="similarity">
    <text evidence="1 4">Belongs to the SNAP family.</text>
</comment>
<reference evidence="5 6" key="1">
    <citation type="journal article" date="2023" name="Insect Mol. Biol.">
        <title>Genome sequencing provides insights into the evolution of gene families encoding plant cell wall-degrading enzymes in longhorned beetles.</title>
        <authorList>
            <person name="Shin N.R."/>
            <person name="Okamura Y."/>
            <person name="Kirsch R."/>
            <person name="Pauchet Y."/>
        </authorList>
    </citation>
    <scope>NUCLEOTIDE SEQUENCE [LARGE SCALE GENOMIC DNA]</scope>
    <source>
        <strain evidence="5">EAD_L_NR</strain>
    </source>
</reference>
<dbReference type="AlphaFoldDB" id="A0AAV8W2H5"/>
<keyword evidence="4" id="KW-0931">ER-Golgi transport</keyword>
<comment type="caution">
    <text evidence="5">The sequence shown here is derived from an EMBL/GenBank/DDBJ whole genome shotgun (WGS) entry which is preliminary data.</text>
</comment>
<evidence type="ECO:0000256" key="3">
    <source>
        <dbReference type="ARBA" id="ARBA00022927"/>
    </source>
</evidence>
<organism evidence="5 6">
    <name type="scientific">Exocentrus adspersus</name>
    <dbReference type="NCBI Taxonomy" id="1586481"/>
    <lineage>
        <taxon>Eukaryota</taxon>
        <taxon>Metazoa</taxon>
        <taxon>Ecdysozoa</taxon>
        <taxon>Arthropoda</taxon>
        <taxon>Hexapoda</taxon>
        <taxon>Insecta</taxon>
        <taxon>Pterygota</taxon>
        <taxon>Neoptera</taxon>
        <taxon>Endopterygota</taxon>
        <taxon>Coleoptera</taxon>
        <taxon>Polyphaga</taxon>
        <taxon>Cucujiformia</taxon>
        <taxon>Chrysomeloidea</taxon>
        <taxon>Cerambycidae</taxon>
        <taxon>Lamiinae</taxon>
        <taxon>Acanthocinini</taxon>
        <taxon>Exocentrus</taxon>
    </lineage>
</organism>
<dbReference type="PRINTS" id="PR00448">
    <property type="entry name" value="NSFATTACHMNT"/>
</dbReference>
<dbReference type="CDD" id="cd15832">
    <property type="entry name" value="SNAP"/>
    <property type="match status" value="1"/>
</dbReference>
<evidence type="ECO:0000313" key="6">
    <source>
        <dbReference type="Proteomes" id="UP001159042"/>
    </source>
</evidence>
<dbReference type="InterPro" id="IPR011990">
    <property type="entry name" value="TPR-like_helical_dom_sf"/>
</dbReference>
<dbReference type="GO" id="GO:0031201">
    <property type="term" value="C:SNARE complex"/>
    <property type="evidence" value="ECO:0007669"/>
    <property type="project" value="TreeGrafter"/>
</dbReference>
<proteinExistence type="inferred from homology"/>
<dbReference type="Pfam" id="PF14938">
    <property type="entry name" value="SNAP"/>
    <property type="match status" value="1"/>
</dbReference>
<accession>A0AAV8W2H5</accession>
<name>A0AAV8W2H5_9CUCU</name>
<sequence length="274" mass="31511">MTHIELKAQQLRQQAQKKMNSGGFLKTLFSKSNQIQESIEYYIRAANLFKMAKNWSQAGFAFSDAADLNFRDNNCMEAAANFVEAGNCFKRCDSTKAVEYYLKAIDIYCDKGKFVMAAKHHQIIAELLEDEYDLDEAIVHYEKAAEFYKQECNFSSGNKCLEKIAEYAALSGDYHRAINIFQEIACFDLASSVLKYCAKHYLFRAAVCLLCSETDVRSKLQTYVNMHPAFEDSREYQLIICILECIEHGNSEGLWHITMLHRIKNQIANYPDLK</sequence>
<keyword evidence="6" id="KW-1185">Reference proteome</keyword>
<comment type="function">
    <text evidence="4">Required for vesicular transport between the endoplasmic reticulum and the Golgi apparatus.</text>
</comment>
<evidence type="ECO:0000256" key="2">
    <source>
        <dbReference type="ARBA" id="ARBA00022448"/>
    </source>
</evidence>
<keyword evidence="4" id="KW-0472">Membrane</keyword>
<evidence type="ECO:0000313" key="5">
    <source>
        <dbReference type="EMBL" id="KAJ8920867.1"/>
    </source>
</evidence>
<keyword evidence="2 4" id="KW-0813">Transport</keyword>
<evidence type="ECO:0000256" key="1">
    <source>
        <dbReference type="ARBA" id="ARBA00010050"/>
    </source>
</evidence>
<dbReference type="EMBL" id="JANEYG010000012">
    <property type="protein sequence ID" value="KAJ8920867.1"/>
    <property type="molecule type" value="Genomic_DNA"/>
</dbReference>